<evidence type="ECO:0000256" key="3">
    <source>
        <dbReference type="ARBA" id="ARBA00022448"/>
    </source>
</evidence>
<organism evidence="11 12">
    <name type="scientific">Pachysolen tannophilus NRRL Y-2460</name>
    <dbReference type="NCBI Taxonomy" id="669874"/>
    <lineage>
        <taxon>Eukaryota</taxon>
        <taxon>Fungi</taxon>
        <taxon>Dikarya</taxon>
        <taxon>Ascomycota</taxon>
        <taxon>Saccharomycotina</taxon>
        <taxon>Pichiomycetes</taxon>
        <taxon>Pachysolenaceae</taxon>
        <taxon>Pachysolen</taxon>
    </lineage>
</organism>
<evidence type="ECO:0000256" key="6">
    <source>
        <dbReference type="ARBA" id="ARBA00023136"/>
    </source>
</evidence>
<feature type="region of interest" description="Disordered" evidence="8">
    <location>
        <begin position="513"/>
        <end position="575"/>
    </location>
</feature>
<evidence type="ECO:0000256" key="4">
    <source>
        <dbReference type="ARBA" id="ARBA00022692"/>
    </source>
</evidence>
<feature type="transmembrane region" description="Helical" evidence="9">
    <location>
        <begin position="459"/>
        <end position="477"/>
    </location>
</feature>
<dbReference type="EMBL" id="KV454017">
    <property type="protein sequence ID" value="ODV93648.1"/>
    <property type="molecule type" value="Genomic_DNA"/>
</dbReference>
<gene>
    <name evidence="11" type="ORF">PACTADRAFT_51422</name>
</gene>
<dbReference type="Proteomes" id="UP000094236">
    <property type="component" value="Unassembled WGS sequence"/>
</dbReference>
<feature type="transmembrane region" description="Helical" evidence="9">
    <location>
        <begin position="388"/>
        <end position="414"/>
    </location>
</feature>
<dbReference type="PROSITE" id="PS00217">
    <property type="entry name" value="SUGAR_TRANSPORT_2"/>
    <property type="match status" value="1"/>
</dbReference>
<sequence length="575" mass="64271">MFKKIDKIDKSDYVASSSKKYLGMRGAPLHKAIATIAGLGFLLFGYDQGVMGSLLTLDSFLETFPQINDSVDTSKSTLKGFVIAVYELGCMTGAFFTMWKGDIFGRRKMIFYGSIIMTIGGILQCTSYSVAQLAVARVVSGVGNGFITSTIPTLQSECAKPHRRGALIMMSGALISFGICFSYWVDFGLYFATGDVQWRFPIAFQIVFSLLLTSLIFELPESPRWLVKIHEIERARETFAALDDVSVDDPLIDDEIKDIQAVLKRDADAGADKFSFSVVFKFDEKKTFHRTMLAYFVQVMQQISGINLITYYAGTIYETYIGMNALDSRILAACNGTEYFLASLIPFYTVERFGRRSLFLFGTAGQAITMAILTGVQWASEYKGDQGAAIACAVFLFVFNTFFAIGMLGMTWLLPPELVTLESRASVTGLSTSANWLFNFVVVMITPVCFTHIGPYTYTIFAVVNAIMVPCIFFFYPETKGRSLEEMDRIFEQSNPKTPWDVVRIAREMPFENRDIDNEDEEDKINLDRSSETSSVSNEKGSASFTADSVNDTGFFVKNEENKNEQETSQPEKKE</sequence>
<feature type="transmembrane region" description="Helical" evidence="9">
    <location>
        <begin position="78"/>
        <end position="97"/>
    </location>
</feature>
<dbReference type="STRING" id="669874.A0A1E4TPP7"/>
<dbReference type="InterPro" id="IPR005829">
    <property type="entry name" value="Sugar_transporter_CS"/>
</dbReference>
<dbReference type="FunFam" id="1.20.1250.20:FF:000061">
    <property type="entry name" value="MFS sugar transporter"/>
    <property type="match status" value="1"/>
</dbReference>
<evidence type="ECO:0000256" key="9">
    <source>
        <dbReference type="SAM" id="Phobius"/>
    </source>
</evidence>
<proteinExistence type="inferred from homology"/>
<evidence type="ECO:0000256" key="5">
    <source>
        <dbReference type="ARBA" id="ARBA00022989"/>
    </source>
</evidence>
<protein>
    <recommendedName>
        <fullName evidence="10">Major facilitator superfamily (MFS) profile domain-containing protein</fullName>
    </recommendedName>
</protein>
<keyword evidence="6 9" id="KW-0472">Membrane</keyword>
<evidence type="ECO:0000256" key="7">
    <source>
        <dbReference type="RuleBase" id="RU003346"/>
    </source>
</evidence>
<evidence type="ECO:0000256" key="8">
    <source>
        <dbReference type="SAM" id="MobiDB-lite"/>
    </source>
</evidence>
<accession>A0A1E4TPP7</accession>
<evidence type="ECO:0000313" key="11">
    <source>
        <dbReference type="EMBL" id="ODV93648.1"/>
    </source>
</evidence>
<dbReference type="SUPFAM" id="SSF103473">
    <property type="entry name" value="MFS general substrate transporter"/>
    <property type="match status" value="1"/>
</dbReference>
<dbReference type="Pfam" id="PF00083">
    <property type="entry name" value="Sugar_tr"/>
    <property type="match status" value="1"/>
</dbReference>
<feature type="transmembrane region" description="Helical" evidence="9">
    <location>
        <begin position="166"/>
        <end position="185"/>
    </location>
</feature>
<comment type="subcellular location">
    <subcellularLocation>
        <location evidence="1">Membrane</location>
        <topology evidence="1">Multi-pass membrane protein</topology>
    </subcellularLocation>
</comment>
<dbReference type="PANTHER" id="PTHR48022">
    <property type="entry name" value="PLASTIDIC GLUCOSE TRANSPORTER 4"/>
    <property type="match status" value="1"/>
</dbReference>
<keyword evidence="4 9" id="KW-0812">Transmembrane</keyword>
<dbReference type="Gene3D" id="1.20.1250.20">
    <property type="entry name" value="MFS general substrate transporter like domains"/>
    <property type="match status" value="1"/>
</dbReference>
<dbReference type="InterPro" id="IPR020846">
    <property type="entry name" value="MFS_dom"/>
</dbReference>
<evidence type="ECO:0000259" key="10">
    <source>
        <dbReference type="PROSITE" id="PS50850"/>
    </source>
</evidence>
<keyword evidence="12" id="KW-1185">Reference proteome</keyword>
<dbReference type="GO" id="GO:0016020">
    <property type="term" value="C:membrane"/>
    <property type="evidence" value="ECO:0007669"/>
    <property type="project" value="UniProtKB-SubCell"/>
</dbReference>
<feature type="domain" description="Major facilitator superfamily (MFS) profile" evidence="10">
    <location>
        <begin position="33"/>
        <end position="480"/>
    </location>
</feature>
<feature type="transmembrane region" description="Helical" evidence="9">
    <location>
        <begin position="434"/>
        <end position="453"/>
    </location>
</feature>
<feature type="compositionally biased region" description="Basic and acidic residues" evidence="8">
    <location>
        <begin position="558"/>
        <end position="575"/>
    </location>
</feature>
<dbReference type="GO" id="GO:0005351">
    <property type="term" value="F:carbohydrate:proton symporter activity"/>
    <property type="evidence" value="ECO:0007669"/>
    <property type="project" value="TreeGrafter"/>
</dbReference>
<evidence type="ECO:0000313" key="12">
    <source>
        <dbReference type="Proteomes" id="UP000094236"/>
    </source>
</evidence>
<keyword evidence="5 9" id="KW-1133">Transmembrane helix</keyword>
<feature type="transmembrane region" description="Helical" evidence="9">
    <location>
        <begin position="109"/>
        <end position="129"/>
    </location>
</feature>
<dbReference type="AlphaFoldDB" id="A0A1E4TPP7"/>
<evidence type="ECO:0000256" key="1">
    <source>
        <dbReference type="ARBA" id="ARBA00004141"/>
    </source>
</evidence>
<dbReference type="PANTHER" id="PTHR48022:SF68">
    <property type="entry name" value="MAJOR FACILITATOR SUPERFAMILY (MFS) PROFILE DOMAIN-CONTAINING PROTEIN-RELATED"/>
    <property type="match status" value="1"/>
</dbReference>
<reference evidence="12" key="1">
    <citation type="submission" date="2016-05" db="EMBL/GenBank/DDBJ databases">
        <title>Comparative genomics of biotechnologically important yeasts.</title>
        <authorList>
            <consortium name="DOE Joint Genome Institute"/>
            <person name="Riley R."/>
            <person name="Haridas S."/>
            <person name="Wolfe K.H."/>
            <person name="Lopes M.R."/>
            <person name="Hittinger C.T."/>
            <person name="Goker M."/>
            <person name="Salamov A."/>
            <person name="Wisecaver J."/>
            <person name="Long T.M."/>
            <person name="Aerts A.L."/>
            <person name="Barry K."/>
            <person name="Choi C."/>
            <person name="Clum A."/>
            <person name="Coughlan A.Y."/>
            <person name="Deshpande S."/>
            <person name="Douglass A.P."/>
            <person name="Hanson S.J."/>
            <person name="Klenk H.-P."/>
            <person name="Labutti K."/>
            <person name="Lapidus A."/>
            <person name="Lindquist E."/>
            <person name="Lipzen A."/>
            <person name="Meier-Kolthoff J.P."/>
            <person name="Ohm R.A."/>
            <person name="Otillar R.P."/>
            <person name="Pangilinan J."/>
            <person name="Peng Y."/>
            <person name="Rokas A."/>
            <person name="Rosa C.A."/>
            <person name="Scheuner C."/>
            <person name="Sibirny A.A."/>
            <person name="Slot J.C."/>
            <person name="Stielow J.B."/>
            <person name="Sun H."/>
            <person name="Kurtzman C.P."/>
            <person name="Blackwell M."/>
            <person name="Grigoriev I.V."/>
            <person name="Jeffries T.W."/>
        </authorList>
    </citation>
    <scope>NUCLEOTIDE SEQUENCE [LARGE SCALE GENOMIC DNA]</scope>
    <source>
        <strain evidence="12">NRRL Y-2460</strain>
    </source>
</reference>
<dbReference type="NCBIfam" id="TIGR00879">
    <property type="entry name" value="SP"/>
    <property type="match status" value="1"/>
</dbReference>
<dbReference type="InterPro" id="IPR003663">
    <property type="entry name" value="Sugar/inositol_transpt"/>
</dbReference>
<comment type="similarity">
    <text evidence="2 7">Belongs to the major facilitator superfamily. Sugar transporter (TC 2.A.1.1) family.</text>
</comment>
<dbReference type="PRINTS" id="PR00171">
    <property type="entry name" value="SUGRTRNSPORT"/>
</dbReference>
<feature type="transmembrane region" description="Helical" evidence="9">
    <location>
        <begin position="358"/>
        <end position="376"/>
    </location>
</feature>
<dbReference type="OrthoDB" id="6133115at2759"/>
<feature type="transmembrane region" description="Helical" evidence="9">
    <location>
        <begin position="197"/>
        <end position="217"/>
    </location>
</feature>
<keyword evidence="3 7" id="KW-0813">Transport</keyword>
<feature type="compositionally biased region" description="Polar residues" evidence="8">
    <location>
        <begin position="532"/>
        <end position="552"/>
    </location>
</feature>
<dbReference type="InterPro" id="IPR050360">
    <property type="entry name" value="MFS_Sugar_Transporters"/>
</dbReference>
<name>A0A1E4TPP7_PACTA</name>
<evidence type="ECO:0000256" key="2">
    <source>
        <dbReference type="ARBA" id="ARBA00010992"/>
    </source>
</evidence>
<dbReference type="InterPro" id="IPR036259">
    <property type="entry name" value="MFS_trans_sf"/>
</dbReference>
<dbReference type="PROSITE" id="PS50850">
    <property type="entry name" value="MFS"/>
    <property type="match status" value="1"/>
</dbReference>
<dbReference type="InterPro" id="IPR005828">
    <property type="entry name" value="MFS_sugar_transport-like"/>
</dbReference>